<dbReference type="Gene3D" id="3.40.640.10">
    <property type="entry name" value="Type I PLP-dependent aspartate aminotransferase-like (Major domain)"/>
    <property type="match status" value="1"/>
</dbReference>
<feature type="domain" description="Aminotransferase class V" evidence="1">
    <location>
        <begin position="6"/>
        <end position="373"/>
    </location>
</feature>
<dbReference type="InterPro" id="IPR015424">
    <property type="entry name" value="PyrdxlP-dep_Trfase"/>
</dbReference>
<reference evidence="2" key="2">
    <citation type="journal article" date="2021" name="PeerJ">
        <title>Extensive microbial diversity within the chicken gut microbiome revealed by metagenomics and culture.</title>
        <authorList>
            <person name="Gilroy R."/>
            <person name="Ravi A."/>
            <person name="Getino M."/>
            <person name="Pursley I."/>
            <person name="Horton D.L."/>
            <person name="Alikhan N.F."/>
            <person name="Baker D."/>
            <person name="Gharbi K."/>
            <person name="Hall N."/>
            <person name="Watson M."/>
            <person name="Adriaenssens E.M."/>
            <person name="Foster-Nyarko E."/>
            <person name="Jarju S."/>
            <person name="Secka A."/>
            <person name="Antonio M."/>
            <person name="Oren A."/>
            <person name="Chaudhuri R.R."/>
            <person name="La Ragione R."/>
            <person name="Hildebrand F."/>
            <person name="Pallen M.J."/>
        </authorList>
    </citation>
    <scope>NUCLEOTIDE SEQUENCE</scope>
    <source>
        <strain evidence="2">ChiBcec7-5410</strain>
    </source>
</reference>
<organism evidence="2 3">
    <name type="scientific">Candidatus Faecivivens stercoripullorum</name>
    <dbReference type="NCBI Taxonomy" id="2840805"/>
    <lineage>
        <taxon>Bacteria</taxon>
        <taxon>Bacillati</taxon>
        <taxon>Bacillota</taxon>
        <taxon>Clostridia</taxon>
        <taxon>Eubacteriales</taxon>
        <taxon>Oscillospiraceae</taxon>
        <taxon>Oscillospiraceae incertae sedis</taxon>
        <taxon>Candidatus Faecivivens</taxon>
    </lineage>
</organism>
<dbReference type="PANTHER" id="PTHR43586">
    <property type="entry name" value="CYSTEINE DESULFURASE"/>
    <property type="match status" value="1"/>
</dbReference>
<dbReference type="GO" id="GO:0008483">
    <property type="term" value="F:transaminase activity"/>
    <property type="evidence" value="ECO:0007669"/>
    <property type="project" value="UniProtKB-KW"/>
</dbReference>
<keyword evidence="2" id="KW-0032">Aminotransferase</keyword>
<evidence type="ECO:0000313" key="3">
    <source>
        <dbReference type="Proteomes" id="UP000824160"/>
    </source>
</evidence>
<dbReference type="AlphaFoldDB" id="A0A9D1KSH3"/>
<keyword evidence="2" id="KW-0808">Transferase</keyword>
<reference evidence="2" key="1">
    <citation type="submission" date="2020-10" db="EMBL/GenBank/DDBJ databases">
        <authorList>
            <person name="Gilroy R."/>
        </authorList>
    </citation>
    <scope>NUCLEOTIDE SEQUENCE</scope>
    <source>
        <strain evidence="2">ChiBcec7-5410</strain>
    </source>
</reference>
<sequence>MNGRAVYFDQAATSYPKPPAVIQAVNQALIQFGGNPGHGGHRMAMRAAQQVFRTREEAARFFGAEPENVVFTASCTHALNMALKGIMEVRGGHLLASMYDHNASLRPTAALALKGVCSVGFFPVYEGEPQRTLAAFREMLRPDTRCVVCTHASNVTGAVLPIREIYEICKRAGIVFILDAAQTAGVLPVTLKDADIICTAGHKSLLGIQGSGMMILRPGLKLSTLMEGGTGIRSLERDMPEDSPERFEAGTLGLPGIMPLGAGIREVSRMGLQRIYTGEMTMASRFYRGLQHIPGVRIVNRGFKMGEYVPVVSFCIGEKDSGIVSEQLSAWGYMLRGGYHCAGMIHDLLGTRSTGTVRFSCGRGATPEQVDGLLKVVKKIAADG</sequence>
<evidence type="ECO:0000313" key="2">
    <source>
        <dbReference type="EMBL" id="HIT94137.1"/>
    </source>
</evidence>
<protein>
    <submittedName>
        <fullName evidence="2">Aminotransferase class V-fold PLP-dependent enzyme</fullName>
    </submittedName>
</protein>
<dbReference type="PANTHER" id="PTHR43586:SF4">
    <property type="entry name" value="ISOPENICILLIN N EPIMERASE"/>
    <property type="match status" value="1"/>
</dbReference>
<dbReference type="Gene3D" id="3.90.1150.10">
    <property type="entry name" value="Aspartate Aminotransferase, domain 1"/>
    <property type="match status" value="1"/>
</dbReference>
<proteinExistence type="predicted"/>
<dbReference type="InterPro" id="IPR000192">
    <property type="entry name" value="Aminotrans_V_dom"/>
</dbReference>
<dbReference type="Pfam" id="PF00266">
    <property type="entry name" value="Aminotran_5"/>
    <property type="match status" value="1"/>
</dbReference>
<dbReference type="InterPro" id="IPR015422">
    <property type="entry name" value="PyrdxlP-dep_Trfase_small"/>
</dbReference>
<evidence type="ECO:0000259" key="1">
    <source>
        <dbReference type="Pfam" id="PF00266"/>
    </source>
</evidence>
<dbReference type="SUPFAM" id="SSF53383">
    <property type="entry name" value="PLP-dependent transferases"/>
    <property type="match status" value="1"/>
</dbReference>
<accession>A0A9D1KSH3</accession>
<gene>
    <name evidence="2" type="ORF">IAC43_03025</name>
</gene>
<name>A0A9D1KSH3_9FIRM</name>
<dbReference type="EMBL" id="DVLW01000083">
    <property type="protein sequence ID" value="HIT94137.1"/>
    <property type="molecule type" value="Genomic_DNA"/>
</dbReference>
<comment type="caution">
    <text evidence="2">The sequence shown here is derived from an EMBL/GenBank/DDBJ whole genome shotgun (WGS) entry which is preliminary data.</text>
</comment>
<dbReference type="Proteomes" id="UP000824160">
    <property type="component" value="Unassembled WGS sequence"/>
</dbReference>
<dbReference type="InterPro" id="IPR015421">
    <property type="entry name" value="PyrdxlP-dep_Trfase_major"/>
</dbReference>